<dbReference type="SUPFAM" id="SSF48726">
    <property type="entry name" value="Immunoglobulin"/>
    <property type="match status" value="1"/>
</dbReference>
<accession>A0A1D2N9Z3</accession>
<proteinExistence type="predicted"/>
<dbReference type="OMA" id="ECLFENR"/>
<dbReference type="AlphaFoldDB" id="A0A1D2N9Z3"/>
<dbReference type="InterPro" id="IPR013783">
    <property type="entry name" value="Ig-like_fold"/>
</dbReference>
<gene>
    <name evidence="1" type="ORF">Ocin01_04640</name>
</gene>
<protein>
    <submittedName>
        <fullName evidence="1">Down syndrome cell adhesion molecule-like protein Dscam2</fullName>
    </submittedName>
</protein>
<dbReference type="Gene3D" id="2.60.40.10">
    <property type="entry name" value="Immunoglobulins"/>
    <property type="match status" value="1"/>
</dbReference>
<sequence length="80" mass="9294">MKRFLIGQYANVYGDVISHVNITSVRVEDGGEFECLFENRAGKARHAARLNIYGTFLLYSLLTHDNYLHHIIMIYMDKKT</sequence>
<dbReference type="EMBL" id="LJIJ01000126">
    <property type="protein sequence ID" value="ODN02073.1"/>
    <property type="molecule type" value="Genomic_DNA"/>
</dbReference>
<evidence type="ECO:0000313" key="1">
    <source>
        <dbReference type="EMBL" id="ODN02073.1"/>
    </source>
</evidence>
<keyword evidence="2" id="KW-1185">Reference proteome</keyword>
<reference evidence="1 2" key="1">
    <citation type="journal article" date="2016" name="Genome Biol. Evol.">
        <title>Gene Family Evolution Reflects Adaptation to Soil Environmental Stressors in the Genome of the Collembolan Orchesella cincta.</title>
        <authorList>
            <person name="Faddeeva-Vakhrusheva A."/>
            <person name="Derks M.F."/>
            <person name="Anvar S.Y."/>
            <person name="Agamennone V."/>
            <person name="Suring W."/>
            <person name="Smit S."/>
            <person name="van Straalen N.M."/>
            <person name="Roelofs D."/>
        </authorList>
    </citation>
    <scope>NUCLEOTIDE SEQUENCE [LARGE SCALE GENOMIC DNA]</scope>
    <source>
        <tissue evidence="1">Mixed pool</tissue>
    </source>
</reference>
<evidence type="ECO:0000313" key="2">
    <source>
        <dbReference type="Proteomes" id="UP000094527"/>
    </source>
</evidence>
<dbReference type="STRING" id="48709.A0A1D2N9Z3"/>
<dbReference type="OrthoDB" id="152385at2759"/>
<dbReference type="InterPro" id="IPR036179">
    <property type="entry name" value="Ig-like_dom_sf"/>
</dbReference>
<name>A0A1D2N9Z3_ORCCI</name>
<organism evidence="1 2">
    <name type="scientific">Orchesella cincta</name>
    <name type="common">Springtail</name>
    <name type="synonym">Podura cincta</name>
    <dbReference type="NCBI Taxonomy" id="48709"/>
    <lineage>
        <taxon>Eukaryota</taxon>
        <taxon>Metazoa</taxon>
        <taxon>Ecdysozoa</taxon>
        <taxon>Arthropoda</taxon>
        <taxon>Hexapoda</taxon>
        <taxon>Collembola</taxon>
        <taxon>Entomobryomorpha</taxon>
        <taxon>Entomobryoidea</taxon>
        <taxon>Orchesellidae</taxon>
        <taxon>Orchesellinae</taxon>
        <taxon>Orchesella</taxon>
    </lineage>
</organism>
<comment type="caution">
    <text evidence="1">The sequence shown here is derived from an EMBL/GenBank/DDBJ whole genome shotgun (WGS) entry which is preliminary data.</text>
</comment>
<dbReference type="Proteomes" id="UP000094527">
    <property type="component" value="Unassembled WGS sequence"/>
</dbReference>